<comment type="caution">
    <text evidence="2">The sequence shown here is derived from an EMBL/GenBank/DDBJ whole genome shotgun (WGS) entry which is preliminary data.</text>
</comment>
<organism evidence="2 3">
    <name type="scientific">Faecalibacterium prausnitzii</name>
    <dbReference type="NCBI Taxonomy" id="853"/>
    <lineage>
        <taxon>Bacteria</taxon>
        <taxon>Bacillati</taxon>
        <taxon>Bacillota</taxon>
        <taxon>Clostridia</taxon>
        <taxon>Eubacteriales</taxon>
        <taxon>Oscillospiraceae</taxon>
        <taxon>Faecalibacterium</taxon>
    </lineage>
</organism>
<keyword evidence="2" id="KW-0547">Nucleotide-binding</keyword>
<proteinExistence type="predicted"/>
<dbReference type="SMART" id="SM00382">
    <property type="entry name" value="AAA"/>
    <property type="match status" value="1"/>
</dbReference>
<dbReference type="AlphaFoldDB" id="A0A9E1GJX3"/>
<protein>
    <submittedName>
        <fullName evidence="2">ATP-binding protein</fullName>
    </submittedName>
</protein>
<dbReference type="InterPro" id="IPR027417">
    <property type="entry name" value="P-loop_NTPase"/>
</dbReference>
<accession>A0A9E1GJX3</accession>
<sequence>MQGFDPQTILPRIAAQGLERQEIRPGDWFDDDGMLMCGKCGEPRQGMVTVSAPMEGNPENKMTFKATRSCKCDRDKEAAEKQAEQNKKDMERVARLKKASLMDEKLREASFDSFQVTKYNARNLKLCRRYAEAFDEMVSKNQGLIFWGSVGTGKSFAAACIANHLLNRGVPVMMTSLVKLLELMQGGEEKESDIIARMNSAKLVIFDDLGAERNTDYALEKIYNIIDSRYRRKLPMLLTTNLTIDEMKDEEDRRYSRIYDRIFETCYSMQFTGPSWRKKEASRRFTEMEKLFDID</sequence>
<evidence type="ECO:0000313" key="3">
    <source>
        <dbReference type="Proteomes" id="UP000811365"/>
    </source>
</evidence>
<dbReference type="Proteomes" id="UP000811365">
    <property type="component" value="Unassembled WGS sequence"/>
</dbReference>
<evidence type="ECO:0000313" key="2">
    <source>
        <dbReference type="EMBL" id="MBS6621727.1"/>
    </source>
</evidence>
<dbReference type="PANTHER" id="PTHR30050:SF4">
    <property type="entry name" value="ATP-BINDING PROTEIN RV3427C IN INSERTION SEQUENCE-RELATED"/>
    <property type="match status" value="1"/>
</dbReference>
<dbReference type="SUPFAM" id="SSF52540">
    <property type="entry name" value="P-loop containing nucleoside triphosphate hydrolases"/>
    <property type="match status" value="1"/>
</dbReference>
<reference evidence="2" key="1">
    <citation type="submission" date="2021-02" db="EMBL/GenBank/DDBJ databases">
        <title>Infant gut strain persistence is associated with maternal origin, phylogeny, and functional potential including surface adhesion and iron acquisition.</title>
        <authorList>
            <person name="Lou Y.C."/>
        </authorList>
    </citation>
    <scope>NUCLEOTIDE SEQUENCE</scope>
    <source>
        <strain evidence="2">L2_039_000G1_dasL2_039_000G1_maxbin2.maxbin.077</strain>
    </source>
</reference>
<feature type="domain" description="AAA+ ATPase" evidence="1">
    <location>
        <begin position="140"/>
        <end position="264"/>
    </location>
</feature>
<dbReference type="NCBIfam" id="NF005992">
    <property type="entry name" value="PRK08116.1"/>
    <property type="match status" value="1"/>
</dbReference>
<dbReference type="InterPro" id="IPR002611">
    <property type="entry name" value="IstB_ATP-bd"/>
</dbReference>
<dbReference type="CDD" id="cd00009">
    <property type="entry name" value="AAA"/>
    <property type="match status" value="1"/>
</dbReference>
<dbReference type="GO" id="GO:0005524">
    <property type="term" value="F:ATP binding"/>
    <property type="evidence" value="ECO:0007669"/>
    <property type="project" value="UniProtKB-KW"/>
</dbReference>
<dbReference type="EMBL" id="JAGZYH010000019">
    <property type="protein sequence ID" value="MBS6621727.1"/>
    <property type="molecule type" value="Genomic_DNA"/>
</dbReference>
<dbReference type="Gene3D" id="3.40.50.300">
    <property type="entry name" value="P-loop containing nucleotide triphosphate hydrolases"/>
    <property type="match status" value="1"/>
</dbReference>
<dbReference type="Pfam" id="PF01695">
    <property type="entry name" value="IstB_IS21"/>
    <property type="match status" value="1"/>
</dbReference>
<evidence type="ECO:0000259" key="1">
    <source>
        <dbReference type="SMART" id="SM00382"/>
    </source>
</evidence>
<name>A0A9E1GJX3_9FIRM</name>
<gene>
    <name evidence="2" type="ORF">KH315_06130</name>
</gene>
<keyword evidence="2" id="KW-0067">ATP-binding</keyword>
<dbReference type="GO" id="GO:0006260">
    <property type="term" value="P:DNA replication"/>
    <property type="evidence" value="ECO:0007669"/>
    <property type="project" value="TreeGrafter"/>
</dbReference>
<dbReference type="PANTHER" id="PTHR30050">
    <property type="entry name" value="CHROMOSOMAL REPLICATION INITIATOR PROTEIN DNAA"/>
    <property type="match status" value="1"/>
</dbReference>
<dbReference type="InterPro" id="IPR003593">
    <property type="entry name" value="AAA+_ATPase"/>
</dbReference>